<dbReference type="NCBIfam" id="NF009118">
    <property type="entry name" value="PRK12469.1"/>
    <property type="match status" value="1"/>
</dbReference>
<sequence>MAKPYLTGGCRVQLGYGLAQVQKLKLALTPQLRQSLAVLQLSAVDLVAFLQQQADENPLLNVDARDELAWLGDEERRAEARGEPTEDDAVDWAAYLEDPGFRESAAAWSEDEDPLARATRSDKTLFSVLAEQLRYASVSEPVRRAALFLAGNLTDAGYLDVSLEEAAAASGTDVVTMRQALDVLQSLDPPGVGARDLRECLLLQLARLEPRDALAEAIVRDHLEDLAAHRLGRIAAALGVHESDVQRAVDRIRALNPKPGLAYASDDVRYIVPDVFVERVSGEYVVILNDRILPRITINAAYRRLLSDSADRDARRYVEERLNAALWVVRSVEQRRLTLFRVTQAIVQRQRDFLDYGIARLKPLTLRDIAEMTGLHESTVSRATANKYVQTPRGLFAFKFFFGGGVETASGAASAESVKARIRALIEGEDKKRPLSDQKLADLLAQEGIAIARRTVAKYREELGIPPSSKRRRYD</sequence>
<keyword evidence="2" id="KW-0240">DNA-directed RNA polymerase</keyword>
<name>A0A8J3BBV8_9BACI</name>
<reference evidence="11" key="1">
    <citation type="journal article" date="2014" name="Int. J. Syst. Evol. Microbiol.">
        <title>Complete genome sequence of Corynebacterium casei LMG S-19264T (=DSM 44701T), isolated from a smear-ripened cheese.</title>
        <authorList>
            <consortium name="US DOE Joint Genome Institute (JGI-PGF)"/>
            <person name="Walter F."/>
            <person name="Albersmeier A."/>
            <person name="Kalinowski J."/>
            <person name="Ruckert C."/>
        </authorList>
    </citation>
    <scope>NUCLEOTIDE SEQUENCE</scope>
    <source>
        <strain evidence="11">JCM 14719</strain>
    </source>
</reference>
<comment type="caution">
    <text evidence="11">The sequence shown here is derived from an EMBL/GenBank/DDBJ whole genome shotgun (WGS) entry which is preliminary data.</text>
</comment>
<dbReference type="NCBIfam" id="TIGR02395">
    <property type="entry name" value="rpoN_sigma"/>
    <property type="match status" value="1"/>
</dbReference>
<dbReference type="Gene3D" id="1.10.10.60">
    <property type="entry name" value="Homeodomain-like"/>
    <property type="match status" value="1"/>
</dbReference>
<protein>
    <submittedName>
        <fullName evidence="11">RNA polymerase sigma-54 factor</fullName>
    </submittedName>
</protein>
<evidence type="ECO:0000256" key="6">
    <source>
        <dbReference type="ARBA" id="ARBA00023082"/>
    </source>
</evidence>
<keyword evidence="3" id="KW-0808">Transferase</keyword>
<evidence type="ECO:0000259" key="9">
    <source>
        <dbReference type="Pfam" id="PF04552"/>
    </source>
</evidence>
<organism evidence="11 12">
    <name type="scientific">Calditerricola satsumensis</name>
    <dbReference type="NCBI Taxonomy" id="373054"/>
    <lineage>
        <taxon>Bacteria</taxon>
        <taxon>Bacillati</taxon>
        <taxon>Bacillota</taxon>
        <taxon>Bacilli</taxon>
        <taxon>Bacillales</taxon>
        <taxon>Bacillaceae</taxon>
        <taxon>Calditerricola</taxon>
    </lineage>
</organism>
<keyword evidence="5" id="KW-0805">Transcription regulation</keyword>
<keyword evidence="12" id="KW-1185">Reference proteome</keyword>
<dbReference type="InterPro" id="IPR000394">
    <property type="entry name" value="RNA_pol_sigma_54"/>
</dbReference>
<dbReference type="GO" id="GO:0016779">
    <property type="term" value="F:nucleotidyltransferase activity"/>
    <property type="evidence" value="ECO:0007669"/>
    <property type="project" value="UniProtKB-KW"/>
</dbReference>
<dbReference type="Pfam" id="PF04963">
    <property type="entry name" value="Sigma54_CBD"/>
    <property type="match status" value="1"/>
</dbReference>
<feature type="domain" description="RNA polymerase sigma factor 54 DNA-binding" evidence="9">
    <location>
        <begin position="316"/>
        <end position="473"/>
    </location>
</feature>
<keyword evidence="6" id="KW-0731">Sigma factor</keyword>
<dbReference type="EMBL" id="BMOF01000031">
    <property type="protein sequence ID" value="GGK02483.1"/>
    <property type="molecule type" value="Genomic_DNA"/>
</dbReference>
<dbReference type="AlphaFoldDB" id="A0A8J3BBV8"/>
<comment type="similarity">
    <text evidence="1">Belongs to the sigma-54 factor family.</text>
</comment>
<evidence type="ECO:0000259" key="10">
    <source>
        <dbReference type="Pfam" id="PF04963"/>
    </source>
</evidence>
<evidence type="ECO:0000313" key="11">
    <source>
        <dbReference type="EMBL" id="GGK02483.1"/>
    </source>
</evidence>
<dbReference type="InterPro" id="IPR007634">
    <property type="entry name" value="RNA_pol_sigma_54_DNA-bd"/>
</dbReference>
<dbReference type="PIRSF" id="PIRSF000774">
    <property type="entry name" value="RpoN"/>
    <property type="match status" value="1"/>
</dbReference>
<evidence type="ECO:0000256" key="8">
    <source>
        <dbReference type="ARBA" id="ARBA00023163"/>
    </source>
</evidence>
<dbReference type="GO" id="GO:0003677">
    <property type="term" value="F:DNA binding"/>
    <property type="evidence" value="ECO:0007669"/>
    <property type="project" value="UniProtKB-KW"/>
</dbReference>
<keyword evidence="8" id="KW-0804">Transcription</keyword>
<evidence type="ECO:0000313" key="12">
    <source>
        <dbReference type="Proteomes" id="UP000637720"/>
    </source>
</evidence>
<dbReference type="GO" id="GO:0016987">
    <property type="term" value="F:sigma factor activity"/>
    <property type="evidence" value="ECO:0007669"/>
    <property type="project" value="UniProtKB-KW"/>
</dbReference>
<dbReference type="GO" id="GO:0000428">
    <property type="term" value="C:DNA-directed RNA polymerase complex"/>
    <property type="evidence" value="ECO:0007669"/>
    <property type="project" value="UniProtKB-KW"/>
</dbReference>
<accession>A0A8J3BBV8</accession>
<dbReference type="InterPro" id="IPR007046">
    <property type="entry name" value="RNA_pol_sigma_54_core-bd"/>
</dbReference>
<dbReference type="PROSITE" id="PS00717">
    <property type="entry name" value="SIGMA54_1"/>
    <property type="match status" value="1"/>
</dbReference>
<dbReference type="PANTHER" id="PTHR32248">
    <property type="entry name" value="RNA POLYMERASE SIGMA-54 FACTOR"/>
    <property type="match status" value="1"/>
</dbReference>
<reference evidence="11" key="2">
    <citation type="submission" date="2020-09" db="EMBL/GenBank/DDBJ databases">
        <authorList>
            <person name="Sun Q."/>
            <person name="Ohkuma M."/>
        </authorList>
    </citation>
    <scope>NUCLEOTIDE SEQUENCE</scope>
    <source>
        <strain evidence="11">JCM 14719</strain>
    </source>
</reference>
<dbReference type="GO" id="GO:0006352">
    <property type="term" value="P:DNA-templated transcription initiation"/>
    <property type="evidence" value="ECO:0007669"/>
    <property type="project" value="InterPro"/>
</dbReference>
<proteinExistence type="inferred from homology"/>
<evidence type="ECO:0000256" key="4">
    <source>
        <dbReference type="ARBA" id="ARBA00022695"/>
    </source>
</evidence>
<dbReference type="PROSITE" id="PS00718">
    <property type="entry name" value="SIGMA54_2"/>
    <property type="match status" value="1"/>
</dbReference>
<feature type="domain" description="RNA polymerase sigma factor 54 core-binding" evidence="10">
    <location>
        <begin position="118"/>
        <end position="302"/>
    </location>
</feature>
<dbReference type="Pfam" id="PF00309">
    <property type="entry name" value="Sigma54_AID"/>
    <property type="match status" value="1"/>
</dbReference>
<dbReference type="PRINTS" id="PR00045">
    <property type="entry name" value="SIGMA54FCT"/>
</dbReference>
<keyword evidence="7" id="KW-0238">DNA-binding</keyword>
<evidence type="ECO:0000256" key="5">
    <source>
        <dbReference type="ARBA" id="ARBA00023015"/>
    </source>
</evidence>
<dbReference type="Pfam" id="PF04552">
    <property type="entry name" value="Sigma54_DBD"/>
    <property type="match status" value="1"/>
</dbReference>
<evidence type="ECO:0000256" key="3">
    <source>
        <dbReference type="ARBA" id="ARBA00022679"/>
    </source>
</evidence>
<dbReference type="PROSITE" id="PS50044">
    <property type="entry name" value="SIGMA54_3"/>
    <property type="match status" value="1"/>
</dbReference>
<dbReference type="GO" id="GO:0001216">
    <property type="term" value="F:DNA-binding transcription activator activity"/>
    <property type="evidence" value="ECO:0007669"/>
    <property type="project" value="InterPro"/>
</dbReference>
<dbReference type="RefSeq" id="WP_229725781.1">
    <property type="nucleotide sequence ID" value="NZ_BMOF01000031.1"/>
</dbReference>
<dbReference type="Proteomes" id="UP000637720">
    <property type="component" value="Unassembled WGS sequence"/>
</dbReference>
<dbReference type="Gene3D" id="1.10.10.1330">
    <property type="entry name" value="RNA polymerase sigma-54 factor, core-binding domain"/>
    <property type="match status" value="1"/>
</dbReference>
<dbReference type="InterPro" id="IPR038709">
    <property type="entry name" value="RpoN_core-bd_sf"/>
</dbReference>
<evidence type="ECO:0000256" key="2">
    <source>
        <dbReference type="ARBA" id="ARBA00022478"/>
    </source>
</evidence>
<evidence type="ECO:0000256" key="7">
    <source>
        <dbReference type="ARBA" id="ARBA00023125"/>
    </source>
</evidence>
<dbReference type="PANTHER" id="PTHR32248:SF4">
    <property type="entry name" value="RNA POLYMERASE SIGMA-54 FACTOR"/>
    <property type="match status" value="1"/>
</dbReference>
<evidence type="ECO:0000256" key="1">
    <source>
        <dbReference type="ARBA" id="ARBA00008798"/>
    </source>
</evidence>
<gene>
    <name evidence="11" type="ORF">GCM10007043_15730</name>
</gene>
<keyword evidence="4" id="KW-0548">Nucleotidyltransferase</keyword>